<dbReference type="Proteomes" id="UP000697107">
    <property type="component" value="Unassembled WGS sequence"/>
</dbReference>
<dbReference type="AlphaFoldDB" id="A0A8T1FLR3"/>
<protein>
    <submittedName>
        <fullName evidence="5">Uncharacterized protein</fullName>
    </submittedName>
</protein>
<evidence type="ECO:0000313" key="2">
    <source>
        <dbReference type="EMBL" id="KAG2856260.1"/>
    </source>
</evidence>
<proteinExistence type="predicted"/>
<accession>A0A8T1FLR3</accession>
<evidence type="ECO:0000313" key="5">
    <source>
        <dbReference type="EMBL" id="KAG2978228.1"/>
    </source>
</evidence>
<evidence type="ECO:0000313" key="6">
    <source>
        <dbReference type="Proteomes" id="UP000697107"/>
    </source>
</evidence>
<evidence type="ECO:0000313" key="3">
    <source>
        <dbReference type="EMBL" id="KAG2892383.1"/>
    </source>
</evidence>
<dbReference type="EMBL" id="RCML01000398">
    <property type="protein sequence ID" value="KAG2978228.1"/>
    <property type="molecule type" value="Genomic_DNA"/>
</dbReference>
<sequence>MDMNNVWGQSDPASVDMDTCNDFEEQCEHKNRRMEFLSRTPPFAGDQTGSNSGDGACIGGSTTVFRL</sequence>
<feature type="region of interest" description="Disordered" evidence="1">
    <location>
        <begin position="39"/>
        <end position="67"/>
    </location>
</feature>
<dbReference type="Proteomes" id="UP000735874">
    <property type="component" value="Unassembled WGS sequence"/>
</dbReference>
<dbReference type="Proteomes" id="UP000736787">
    <property type="component" value="Unassembled WGS sequence"/>
</dbReference>
<dbReference type="Proteomes" id="UP000774804">
    <property type="component" value="Unassembled WGS sequence"/>
</dbReference>
<organism evidence="5 6">
    <name type="scientific">Phytophthora cactorum</name>
    <dbReference type="NCBI Taxonomy" id="29920"/>
    <lineage>
        <taxon>Eukaryota</taxon>
        <taxon>Sar</taxon>
        <taxon>Stramenopiles</taxon>
        <taxon>Oomycota</taxon>
        <taxon>Peronosporomycetes</taxon>
        <taxon>Peronosporales</taxon>
        <taxon>Peronosporaceae</taxon>
        <taxon>Phytophthora</taxon>
    </lineage>
</organism>
<reference evidence="5" key="1">
    <citation type="submission" date="2018-10" db="EMBL/GenBank/DDBJ databases">
        <title>Effector identification in a new, highly contiguous assembly of the strawberry crown rot pathogen Phytophthora cactorum.</title>
        <authorList>
            <person name="Armitage A.D."/>
            <person name="Nellist C.F."/>
            <person name="Bates H."/>
            <person name="Vickerstaff R.J."/>
            <person name="Harrison R.J."/>
        </authorList>
    </citation>
    <scope>NUCLEOTIDE SEQUENCE</scope>
    <source>
        <strain evidence="2">15-7</strain>
        <strain evidence="4">4032</strain>
        <strain evidence="3">4040</strain>
        <strain evidence="5">P415</strain>
    </source>
</reference>
<gene>
    <name evidence="2" type="ORF">PC113_g11726</name>
    <name evidence="4" type="ORF">PC115_g11569</name>
    <name evidence="3" type="ORF">PC117_g24021</name>
    <name evidence="5" type="ORF">PC118_g12416</name>
</gene>
<evidence type="ECO:0000256" key="1">
    <source>
        <dbReference type="SAM" id="MobiDB-lite"/>
    </source>
</evidence>
<dbReference type="EMBL" id="RCMI01000366">
    <property type="protein sequence ID" value="KAG2914808.1"/>
    <property type="molecule type" value="Genomic_DNA"/>
</dbReference>
<comment type="caution">
    <text evidence="5">The sequence shown here is derived from an EMBL/GenBank/DDBJ whole genome shotgun (WGS) entry which is preliminary data.</text>
</comment>
<evidence type="ECO:0000313" key="4">
    <source>
        <dbReference type="EMBL" id="KAG2914808.1"/>
    </source>
</evidence>
<dbReference type="EMBL" id="RCMK01001538">
    <property type="protein sequence ID" value="KAG2892383.1"/>
    <property type="molecule type" value="Genomic_DNA"/>
</dbReference>
<name>A0A8T1FLR3_9STRA</name>
<dbReference type="EMBL" id="RCMG01000341">
    <property type="protein sequence ID" value="KAG2856260.1"/>
    <property type="molecule type" value="Genomic_DNA"/>
</dbReference>